<dbReference type="Proteomes" id="UP000694240">
    <property type="component" value="Chromosome 6"/>
</dbReference>
<comment type="caution">
    <text evidence="2">The sequence shown here is derived from an EMBL/GenBank/DDBJ whole genome shotgun (WGS) entry which is preliminary data.</text>
</comment>
<sequence length="393" mass="44913">MEQIILVCGKWIYDKRWLLIVNNKRGSWMLAAGDRTRYEDFIEMVYEDYGLDQRFSDVQLSYMFPKKILQKLPLDTPPVCVGNCRQLQSFLGQAKVDTVRLCVEVKDKVSSHSKQELEDDFVDRKRREKRPIAEDSVENEDLKKEDEDLKKEDEDDDRFDYCDDPDGTDSGDENLATYGMALEEESEEEKPNVEVTRASPIFVSEGTQNIEYAKLEMSCVDLAVSQCYDTKEHLETRLKILIVVQKFDFNVYKSTPFLLTVKCWVKGCSWKVRATPIGDYPKFHVRKYVADHSCSVTDRSARSRQATHEILGVLYKDFVGGVGPTVLPMHVADALTFSARINGFPYMRKAVVVDGTFLQGKYKGTLLTATAQDGNFQIFPVAFAVANKENDES</sequence>
<dbReference type="EMBL" id="JAEFBK010000006">
    <property type="protein sequence ID" value="KAG7594011.1"/>
    <property type="molecule type" value="Genomic_DNA"/>
</dbReference>
<name>A0A8T2CFJ7_9BRAS</name>
<keyword evidence="3" id="KW-1185">Reference proteome</keyword>
<feature type="region of interest" description="Disordered" evidence="1">
    <location>
        <begin position="131"/>
        <end position="174"/>
    </location>
</feature>
<feature type="compositionally biased region" description="Basic and acidic residues" evidence="1">
    <location>
        <begin position="140"/>
        <end position="152"/>
    </location>
</feature>
<feature type="compositionally biased region" description="Acidic residues" evidence="1">
    <location>
        <begin position="153"/>
        <end position="172"/>
    </location>
</feature>
<evidence type="ECO:0000313" key="2">
    <source>
        <dbReference type="EMBL" id="KAG7594011.1"/>
    </source>
</evidence>
<dbReference type="PANTHER" id="PTHR31973">
    <property type="entry name" value="POLYPROTEIN, PUTATIVE-RELATED"/>
    <property type="match status" value="1"/>
</dbReference>
<protein>
    <submittedName>
        <fullName evidence="2">Transposase MuDR plant</fullName>
    </submittedName>
</protein>
<dbReference type="PANTHER" id="PTHR31973:SF195">
    <property type="entry name" value="MUDR FAMILY TRANSPOSASE"/>
    <property type="match status" value="1"/>
</dbReference>
<accession>A0A8T2CFJ7</accession>
<organism evidence="2 3">
    <name type="scientific">Arabidopsis thaliana x Arabidopsis arenosa</name>
    <dbReference type="NCBI Taxonomy" id="1240361"/>
    <lineage>
        <taxon>Eukaryota</taxon>
        <taxon>Viridiplantae</taxon>
        <taxon>Streptophyta</taxon>
        <taxon>Embryophyta</taxon>
        <taxon>Tracheophyta</taxon>
        <taxon>Spermatophyta</taxon>
        <taxon>Magnoliopsida</taxon>
        <taxon>eudicotyledons</taxon>
        <taxon>Gunneridae</taxon>
        <taxon>Pentapetalae</taxon>
        <taxon>rosids</taxon>
        <taxon>malvids</taxon>
        <taxon>Brassicales</taxon>
        <taxon>Brassicaceae</taxon>
        <taxon>Camelineae</taxon>
        <taxon>Arabidopsis</taxon>
    </lineage>
</organism>
<dbReference type="AlphaFoldDB" id="A0A8T2CFJ7"/>
<evidence type="ECO:0000256" key="1">
    <source>
        <dbReference type="SAM" id="MobiDB-lite"/>
    </source>
</evidence>
<evidence type="ECO:0000313" key="3">
    <source>
        <dbReference type="Proteomes" id="UP000694240"/>
    </source>
</evidence>
<gene>
    <name evidence="2" type="ORF">ISN45_Aa01g027890</name>
</gene>
<reference evidence="2 3" key="1">
    <citation type="submission" date="2020-12" db="EMBL/GenBank/DDBJ databases">
        <title>Concerted genomic and epigenomic changes stabilize Arabidopsis allopolyploids.</title>
        <authorList>
            <person name="Chen Z."/>
        </authorList>
    </citation>
    <scope>NUCLEOTIDE SEQUENCE [LARGE SCALE GENOMIC DNA]</scope>
    <source>
        <strain evidence="2">Allo738</strain>
        <tissue evidence="2">Leaf</tissue>
    </source>
</reference>
<proteinExistence type="predicted"/>